<keyword evidence="6 8" id="KW-0472">Membrane</keyword>
<dbReference type="PROSITE" id="PS52016">
    <property type="entry name" value="TONB_DEPENDENT_REC_3"/>
    <property type="match status" value="1"/>
</dbReference>
<dbReference type="Gene3D" id="2.60.40.1120">
    <property type="entry name" value="Carboxypeptidase-like, regulatory domain"/>
    <property type="match status" value="1"/>
</dbReference>
<name>A0A1H4AC70_9BACT</name>
<dbReference type="InterPro" id="IPR023997">
    <property type="entry name" value="TonB-dep_OMP_SusC/RagA_CS"/>
</dbReference>
<dbReference type="InterPro" id="IPR037066">
    <property type="entry name" value="Plug_dom_sf"/>
</dbReference>
<comment type="subcellular location">
    <subcellularLocation>
        <location evidence="1 8">Cell outer membrane</location>
        <topology evidence="1 8">Multi-pass membrane protein</topology>
    </subcellularLocation>
</comment>
<evidence type="ECO:0000313" key="13">
    <source>
        <dbReference type="EMBL" id="SEA33476.1"/>
    </source>
</evidence>
<keyword evidence="2 8" id="KW-0813">Transport</keyword>
<dbReference type="NCBIfam" id="TIGR04056">
    <property type="entry name" value="OMP_RagA_SusC"/>
    <property type="match status" value="1"/>
</dbReference>
<dbReference type="Pfam" id="PF00593">
    <property type="entry name" value="TonB_dep_Rec_b-barrel"/>
    <property type="match status" value="1"/>
</dbReference>
<evidence type="ECO:0000256" key="1">
    <source>
        <dbReference type="ARBA" id="ARBA00004571"/>
    </source>
</evidence>
<keyword evidence="4 8" id="KW-0812">Transmembrane</keyword>
<evidence type="ECO:0000256" key="3">
    <source>
        <dbReference type="ARBA" id="ARBA00022452"/>
    </source>
</evidence>
<dbReference type="Pfam" id="PF13715">
    <property type="entry name" value="CarbopepD_reg_2"/>
    <property type="match status" value="1"/>
</dbReference>
<keyword evidence="7 8" id="KW-0998">Cell outer membrane</keyword>
<dbReference type="STRING" id="408074.SAMN05660909_01595"/>
<dbReference type="Pfam" id="PF07715">
    <property type="entry name" value="Plug"/>
    <property type="match status" value="1"/>
</dbReference>
<dbReference type="InterPro" id="IPR012910">
    <property type="entry name" value="Plug_dom"/>
</dbReference>
<dbReference type="NCBIfam" id="TIGR04057">
    <property type="entry name" value="SusC_RagA_signa"/>
    <property type="match status" value="1"/>
</dbReference>
<evidence type="ECO:0000256" key="10">
    <source>
        <dbReference type="SAM" id="SignalP"/>
    </source>
</evidence>
<evidence type="ECO:0000259" key="11">
    <source>
        <dbReference type="Pfam" id="PF00593"/>
    </source>
</evidence>
<feature type="domain" description="TonB-dependent receptor-like beta-barrel" evidence="11">
    <location>
        <begin position="359"/>
        <end position="945"/>
    </location>
</feature>
<evidence type="ECO:0000256" key="9">
    <source>
        <dbReference type="RuleBase" id="RU003357"/>
    </source>
</evidence>
<sequence length="987" mass="109690">MNMHKRSTFWAQTCFASTVLMLLSLFAFSQGKQVSGKVTDAETKTPIPGVSVQVKNTSTGTISKPDGTFSLTAPENAVLVFSFIGYDSKEVPANAASNVVLKPSVKSLQDVVVIGYGTQKRNEVTTSVATVKAESFNQGGARSPMDLVQGKVAGLTVTRTSGNNPNSSASIQIRGITSMTGDMEPLIVIDGIPGGNLDLLQQDDIASFDVLKDGAAAAIYGTRGNNGVILITTKKGKAGEPLFTYSTYVQREAVAKKPGILSAADYVKIAGENNNQGANVDMYNMLLDKNNLSHYHNFAASGGTANTNYRASIYYNDANGIAIQNGRQQYGGRININQTGLQGKLSLQLNLATNFNKANMNGGRDGDFEQAVQRNPTAPVTDANGKYIETNGFNNYNPLARLLQEQNWRDQKTSSGDLRLTLEPINDLKISAFGAIVSDEWNDREYRSKASLSSVRDYQGGGYARKANRSEKNRTFETTVDYTKKISDHTFNIMGGYSYQYSTWETYDMSNNGFLTDAFEDWRIDAGNALNDPKLPRPSMNSRKEDNILIAFFGRLNYNYQQKYMFQAILRHEGSSRFGANYKWGNFPSVSAGWVISKESFMEDINVINHLKLRAGYGVTGNQGIPNYKSLITMSTGGAYLQNGKWIQTYGPEKNPNPDLRWERKKEFNIGLDWSILNNRLGGSIDVYKRRTEDLLFDYSAPLPSLVLDRIYTNVGTLSNNGVEIVLNTVPVKIKDFSWNSDVTFTFQKNRVISFSNDVYKATQQFYGDLPSPGNLGMAIRVVEGGPLGTFYGYRFAGFTQNQADPRDNGKWLFYKKDGSVVGTDQINEDDKTVIGTGIPKYLASWSNTFRYKNWDLSVFFRGKFGFKILNLQEMYFGSKKWSPNNMLNYVLGRDAQLNDAPAYSDYYLEKGDFVKLDNITLGYNFHLKTKYIKNLRLYATGRNIATITGYSGLDPELQDTALDSGIDNRGFYPRTRSYTIGLNIGF</sequence>
<feature type="chain" id="PRO_5011771085" evidence="10">
    <location>
        <begin position="30"/>
        <end position="987"/>
    </location>
</feature>
<feature type="domain" description="TonB-dependent receptor plug" evidence="12">
    <location>
        <begin position="122"/>
        <end position="228"/>
    </location>
</feature>
<keyword evidence="5 9" id="KW-0798">TonB box</keyword>
<keyword evidence="10" id="KW-0732">Signal</keyword>
<keyword evidence="3 8" id="KW-1134">Transmembrane beta strand</keyword>
<gene>
    <name evidence="13" type="ORF">SAMN05660909_01595</name>
</gene>
<reference evidence="14" key="1">
    <citation type="submission" date="2016-10" db="EMBL/GenBank/DDBJ databases">
        <authorList>
            <person name="Varghese N."/>
            <person name="Submissions S."/>
        </authorList>
    </citation>
    <scope>NUCLEOTIDE SEQUENCE [LARGE SCALE GENOMIC DNA]</scope>
    <source>
        <strain evidence="14">DSM 23920</strain>
    </source>
</reference>
<dbReference type="InterPro" id="IPR008969">
    <property type="entry name" value="CarboxyPept-like_regulatory"/>
</dbReference>
<evidence type="ECO:0000256" key="2">
    <source>
        <dbReference type="ARBA" id="ARBA00022448"/>
    </source>
</evidence>
<evidence type="ECO:0000256" key="7">
    <source>
        <dbReference type="ARBA" id="ARBA00023237"/>
    </source>
</evidence>
<keyword evidence="14" id="KW-1185">Reference proteome</keyword>
<evidence type="ECO:0000256" key="6">
    <source>
        <dbReference type="ARBA" id="ARBA00023136"/>
    </source>
</evidence>
<dbReference type="EMBL" id="FNRL01000005">
    <property type="protein sequence ID" value="SEA33476.1"/>
    <property type="molecule type" value="Genomic_DNA"/>
</dbReference>
<evidence type="ECO:0000256" key="5">
    <source>
        <dbReference type="ARBA" id="ARBA00023077"/>
    </source>
</evidence>
<evidence type="ECO:0000256" key="8">
    <source>
        <dbReference type="PROSITE-ProRule" id="PRU01360"/>
    </source>
</evidence>
<dbReference type="AlphaFoldDB" id="A0A1H4AC70"/>
<dbReference type="InterPro" id="IPR036942">
    <property type="entry name" value="Beta-barrel_TonB_sf"/>
</dbReference>
<dbReference type="InterPro" id="IPR023996">
    <property type="entry name" value="TonB-dep_OMP_SusC/RagA"/>
</dbReference>
<comment type="similarity">
    <text evidence="8 9">Belongs to the TonB-dependent receptor family.</text>
</comment>
<evidence type="ECO:0000259" key="12">
    <source>
        <dbReference type="Pfam" id="PF07715"/>
    </source>
</evidence>
<accession>A0A1H4AC70</accession>
<dbReference type="Proteomes" id="UP000199656">
    <property type="component" value="Unassembled WGS sequence"/>
</dbReference>
<organism evidence="13 14">
    <name type="scientific">Chitinophaga terrae</name>
    <name type="common">ex Kim and Jung 2007</name>
    <dbReference type="NCBI Taxonomy" id="408074"/>
    <lineage>
        <taxon>Bacteria</taxon>
        <taxon>Pseudomonadati</taxon>
        <taxon>Bacteroidota</taxon>
        <taxon>Chitinophagia</taxon>
        <taxon>Chitinophagales</taxon>
        <taxon>Chitinophagaceae</taxon>
        <taxon>Chitinophaga</taxon>
    </lineage>
</organism>
<feature type="signal peptide" evidence="10">
    <location>
        <begin position="1"/>
        <end position="29"/>
    </location>
</feature>
<dbReference type="SUPFAM" id="SSF56935">
    <property type="entry name" value="Porins"/>
    <property type="match status" value="1"/>
</dbReference>
<dbReference type="InterPro" id="IPR000531">
    <property type="entry name" value="Beta-barrel_TonB"/>
</dbReference>
<dbReference type="GO" id="GO:0009279">
    <property type="term" value="C:cell outer membrane"/>
    <property type="evidence" value="ECO:0007669"/>
    <property type="project" value="UniProtKB-SubCell"/>
</dbReference>
<proteinExistence type="inferred from homology"/>
<dbReference type="Gene3D" id="2.170.130.10">
    <property type="entry name" value="TonB-dependent receptor, plug domain"/>
    <property type="match status" value="1"/>
</dbReference>
<evidence type="ECO:0000313" key="14">
    <source>
        <dbReference type="Proteomes" id="UP000199656"/>
    </source>
</evidence>
<protein>
    <submittedName>
        <fullName evidence="13">TonB-linked outer membrane protein, SusC/RagA family</fullName>
    </submittedName>
</protein>
<dbReference type="Gene3D" id="2.40.170.20">
    <property type="entry name" value="TonB-dependent receptor, beta-barrel domain"/>
    <property type="match status" value="1"/>
</dbReference>
<dbReference type="SUPFAM" id="SSF49464">
    <property type="entry name" value="Carboxypeptidase regulatory domain-like"/>
    <property type="match status" value="1"/>
</dbReference>
<evidence type="ECO:0000256" key="4">
    <source>
        <dbReference type="ARBA" id="ARBA00022692"/>
    </source>
</evidence>
<dbReference type="InterPro" id="IPR039426">
    <property type="entry name" value="TonB-dep_rcpt-like"/>
</dbReference>